<name>A0A4Q4KR42_9FLAO</name>
<evidence type="ECO:0000313" key="2">
    <source>
        <dbReference type="EMBL" id="RYM36016.1"/>
    </source>
</evidence>
<evidence type="ECO:0000256" key="1">
    <source>
        <dbReference type="SAM" id="SignalP"/>
    </source>
</evidence>
<proteinExistence type="predicted"/>
<feature type="signal peptide" evidence="1">
    <location>
        <begin position="1"/>
        <end position="21"/>
    </location>
</feature>
<accession>A0A4Q4KR42</accession>
<organism evidence="2 3">
    <name type="scientific">Brumimicrobium glaciale</name>
    <dbReference type="NCBI Taxonomy" id="200475"/>
    <lineage>
        <taxon>Bacteria</taxon>
        <taxon>Pseudomonadati</taxon>
        <taxon>Bacteroidota</taxon>
        <taxon>Flavobacteriia</taxon>
        <taxon>Flavobacteriales</taxon>
        <taxon>Crocinitomicaceae</taxon>
        <taxon>Brumimicrobium</taxon>
    </lineage>
</organism>
<dbReference type="RefSeq" id="WP_130092381.1">
    <property type="nucleotide sequence ID" value="NZ_SETE01000001.1"/>
</dbReference>
<comment type="caution">
    <text evidence="2">The sequence shown here is derived from an EMBL/GenBank/DDBJ whole genome shotgun (WGS) entry which is preliminary data.</text>
</comment>
<evidence type="ECO:0000313" key="3">
    <source>
        <dbReference type="Proteomes" id="UP000293952"/>
    </source>
</evidence>
<sequence>MKTMKITIAMLLLTFLMSCNKNEQYTIIGRVLYGCDSLIVNDNSFLLTQEFKEASLIPSKRDPIYRGFFTDGNGRFKIIYKRKEAVNTDLEFYFNNNHVYEGIPAYQDVDLGNVYVGNTFVSFKIRLDVDSAYTASDTLIIKTHNQLQIQIPGPFQNGVVDTVYNFSYFRSHHYTEGVEINIVNYRILNSGVVQQGNVDFMIPKLCTNELFEAVIKIE</sequence>
<keyword evidence="1" id="KW-0732">Signal</keyword>
<dbReference type="EMBL" id="SETE01000001">
    <property type="protein sequence ID" value="RYM36016.1"/>
    <property type="molecule type" value="Genomic_DNA"/>
</dbReference>
<reference evidence="2 3" key="1">
    <citation type="submission" date="2019-02" db="EMBL/GenBank/DDBJ databases">
        <title>Genome sequence of the sea-ice species Brumimicrobium glaciale.</title>
        <authorList>
            <person name="Bowman J.P."/>
        </authorList>
    </citation>
    <scope>NUCLEOTIDE SEQUENCE [LARGE SCALE GENOMIC DNA]</scope>
    <source>
        <strain evidence="2 3">IC156</strain>
    </source>
</reference>
<protein>
    <recommendedName>
        <fullName evidence="4">DUF3823 domain-containing protein</fullName>
    </recommendedName>
</protein>
<feature type="chain" id="PRO_5020390127" description="DUF3823 domain-containing protein" evidence="1">
    <location>
        <begin position="22"/>
        <end position="218"/>
    </location>
</feature>
<dbReference type="PROSITE" id="PS51257">
    <property type="entry name" value="PROKAR_LIPOPROTEIN"/>
    <property type="match status" value="1"/>
</dbReference>
<dbReference type="Proteomes" id="UP000293952">
    <property type="component" value="Unassembled WGS sequence"/>
</dbReference>
<evidence type="ECO:0008006" key="4">
    <source>
        <dbReference type="Google" id="ProtNLM"/>
    </source>
</evidence>
<dbReference type="OrthoDB" id="1467617at2"/>
<gene>
    <name evidence="2" type="ORF">ERX46_03190</name>
</gene>
<dbReference type="AlphaFoldDB" id="A0A4Q4KR42"/>
<keyword evidence="3" id="KW-1185">Reference proteome</keyword>